<dbReference type="Gene3D" id="1.20.140.160">
    <property type="match status" value="1"/>
</dbReference>
<evidence type="ECO:0000313" key="2">
    <source>
        <dbReference type="EMBL" id="MFC4387505.1"/>
    </source>
</evidence>
<proteinExistence type="predicted"/>
<reference evidence="3" key="1">
    <citation type="journal article" date="2019" name="Int. J. Syst. Evol. Microbiol.">
        <title>The Global Catalogue of Microorganisms (GCM) 10K type strain sequencing project: providing services to taxonomists for standard genome sequencing and annotation.</title>
        <authorList>
            <consortium name="The Broad Institute Genomics Platform"/>
            <consortium name="The Broad Institute Genome Sequencing Center for Infectious Disease"/>
            <person name="Wu L."/>
            <person name="Ma J."/>
        </authorList>
    </citation>
    <scope>NUCLEOTIDE SEQUENCE [LARGE SCALE GENOMIC DNA]</scope>
    <source>
        <strain evidence="3">KACC 14058</strain>
    </source>
</reference>
<feature type="coiled-coil region" evidence="1">
    <location>
        <begin position="8"/>
        <end position="68"/>
    </location>
</feature>
<dbReference type="SUPFAM" id="SSF88659">
    <property type="entry name" value="Sigma3 and sigma4 domains of RNA polymerase sigma factors"/>
    <property type="match status" value="1"/>
</dbReference>
<evidence type="ECO:0000256" key="1">
    <source>
        <dbReference type="SAM" id="Coils"/>
    </source>
</evidence>
<name>A0ABV8VWU7_9BACI</name>
<evidence type="ECO:0008006" key="4">
    <source>
        <dbReference type="Google" id="ProtNLM"/>
    </source>
</evidence>
<sequence>MYEWLKDYQKIEEEIIYLEFELERYKKELSRWIQGDLQDVKINEKSKAAHLEEKIKIVEHELAHKMNDLYDAKKLISRFKGLDNKILYLKYVEGKTLTLIAYELGYTPGHIYNKHAQIMKTIDFALHVNLT</sequence>
<dbReference type="Proteomes" id="UP001595880">
    <property type="component" value="Unassembled WGS sequence"/>
</dbReference>
<comment type="caution">
    <text evidence="2">The sequence shown here is derived from an EMBL/GenBank/DDBJ whole genome shotgun (WGS) entry which is preliminary data.</text>
</comment>
<evidence type="ECO:0000313" key="3">
    <source>
        <dbReference type="Proteomes" id="UP001595880"/>
    </source>
</evidence>
<dbReference type="RefSeq" id="WP_390197442.1">
    <property type="nucleotide sequence ID" value="NZ_JBHSDV010000001.1"/>
</dbReference>
<keyword evidence="3" id="KW-1185">Reference proteome</keyword>
<accession>A0ABV8VWU7</accession>
<gene>
    <name evidence="2" type="ORF">ACFOZ1_06720</name>
</gene>
<organism evidence="2 3">
    <name type="scientific">Gracilibacillus marinus</name>
    <dbReference type="NCBI Taxonomy" id="630535"/>
    <lineage>
        <taxon>Bacteria</taxon>
        <taxon>Bacillati</taxon>
        <taxon>Bacillota</taxon>
        <taxon>Bacilli</taxon>
        <taxon>Bacillales</taxon>
        <taxon>Bacillaceae</taxon>
        <taxon>Gracilibacillus</taxon>
    </lineage>
</organism>
<dbReference type="InterPro" id="IPR013324">
    <property type="entry name" value="RNA_pol_sigma_r3/r4-like"/>
</dbReference>
<protein>
    <recommendedName>
        <fullName evidence="4">DUF1492 domain-containing protein</fullName>
    </recommendedName>
</protein>
<keyword evidence="1" id="KW-0175">Coiled coil</keyword>
<dbReference type="EMBL" id="JBHSDV010000001">
    <property type="protein sequence ID" value="MFC4387505.1"/>
    <property type="molecule type" value="Genomic_DNA"/>
</dbReference>